<protein>
    <submittedName>
        <fullName evidence="2">Uncharacterized protein</fullName>
    </submittedName>
</protein>
<evidence type="ECO:0000256" key="1">
    <source>
        <dbReference type="SAM" id="Phobius"/>
    </source>
</evidence>
<accession>A0AAP5MD78</accession>
<keyword evidence="1" id="KW-0472">Membrane</keyword>
<gene>
    <name evidence="2" type="ORF">G7B40_032460</name>
</gene>
<reference evidence="3" key="1">
    <citation type="journal article" date="2021" name="Science">
        <title>Hunting the eagle killer: A cyanobacterial neurotoxin causes vacuolar myelinopathy.</title>
        <authorList>
            <person name="Breinlinger S."/>
            <person name="Phillips T.J."/>
            <person name="Haram B.N."/>
            <person name="Mares J."/>
            <person name="Martinez Yerena J.A."/>
            <person name="Hrouzek P."/>
            <person name="Sobotka R."/>
            <person name="Henderson W.M."/>
            <person name="Schmieder P."/>
            <person name="Williams S.M."/>
            <person name="Lauderdale J.D."/>
            <person name="Wilde H.D."/>
            <person name="Gerrin W."/>
            <person name="Kust A."/>
            <person name="Washington J.W."/>
            <person name="Wagner C."/>
            <person name="Geier B."/>
            <person name="Liebeke M."/>
            <person name="Enke H."/>
            <person name="Niedermeyer T.H.J."/>
            <person name="Wilde S.B."/>
        </authorList>
    </citation>
    <scope>NUCLEOTIDE SEQUENCE [LARGE SCALE GENOMIC DNA]</scope>
    <source>
        <strain evidence="3">Thurmond2011</strain>
    </source>
</reference>
<organism evidence="2 3">
    <name type="scientific">Aetokthonos hydrillicola Thurmond2011</name>
    <dbReference type="NCBI Taxonomy" id="2712845"/>
    <lineage>
        <taxon>Bacteria</taxon>
        <taxon>Bacillati</taxon>
        <taxon>Cyanobacteriota</taxon>
        <taxon>Cyanophyceae</taxon>
        <taxon>Nostocales</taxon>
        <taxon>Hapalosiphonaceae</taxon>
        <taxon>Aetokthonos</taxon>
    </lineage>
</organism>
<feature type="transmembrane region" description="Helical" evidence="1">
    <location>
        <begin position="12"/>
        <end position="29"/>
    </location>
</feature>
<dbReference type="RefSeq" id="WP_208344401.1">
    <property type="nucleotide sequence ID" value="NZ_CAWQFN010000499.1"/>
</dbReference>
<comment type="caution">
    <text evidence="2">The sequence shown here is derived from an EMBL/GenBank/DDBJ whole genome shotgun (WGS) entry which is preliminary data.</text>
</comment>
<evidence type="ECO:0000313" key="2">
    <source>
        <dbReference type="EMBL" id="MDR9899238.1"/>
    </source>
</evidence>
<feature type="transmembrane region" description="Helical" evidence="1">
    <location>
        <begin position="35"/>
        <end position="55"/>
    </location>
</feature>
<evidence type="ECO:0000313" key="3">
    <source>
        <dbReference type="Proteomes" id="UP000667802"/>
    </source>
</evidence>
<sequence length="81" mass="9511">MSITKQRNWLRIMHLIASGCLGMFIYSPWRNDPKFVLVMSAFIFPTVALTGLWMWQAPQINKWLKRSSLSRIDEPTTQNLK</sequence>
<keyword evidence="3" id="KW-1185">Reference proteome</keyword>
<dbReference type="Proteomes" id="UP000667802">
    <property type="component" value="Unassembled WGS sequence"/>
</dbReference>
<dbReference type="AlphaFoldDB" id="A0AAP5MD78"/>
<keyword evidence="1" id="KW-1133">Transmembrane helix</keyword>
<name>A0AAP5MD78_9CYAN</name>
<proteinExistence type="predicted"/>
<dbReference type="EMBL" id="JAALHA020000023">
    <property type="protein sequence ID" value="MDR9899238.1"/>
    <property type="molecule type" value="Genomic_DNA"/>
</dbReference>
<keyword evidence="1" id="KW-0812">Transmembrane</keyword>